<dbReference type="Pfam" id="PF02913">
    <property type="entry name" value="FAD-oxidase_C"/>
    <property type="match status" value="1"/>
</dbReference>
<dbReference type="InterPro" id="IPR016166">
    <property type="entry name" value="FAD-bd_PCMH"/>
</dbReference>
<dbReference type="PANTHER" id="PTHR42934:SF1">
    <property type="entry name" value="GLYCOLATE OXIDASE SUBUNIT GLCD"/>
    <property type="match status" value="1"/>
</dbReference>
<dbReference type="Pfam" id="PF01565">
    <property type="entry name" value="FAD_binding_4"/>
    <property type="match status" value="1"/>
</dbReference>
<evidence type="ECO:0000256" key="3">
    <source>
        <dbReference type="ARBA" id="ARBA00022630"/>
    </source>
</evidence>
<dbReference type="InterPro" id="IPR016171">
    <property type="entry name" value="Vanillyl_alc_oxidase_C-sub2"/>
</dbReference>
<proteinExistence type="inferred from homology"/>
<dbReference type="Gene3D" id="1.10.45.10">
    <property type="entry name" value="Vanillyl-alcohol Oxidase, Chain A, domain 4"/>
    <property type="match status" value="1"/>
</dbReference>
<keyword evidence="3" id="KW-0285">Flavoprotein</keyword>
<reference evidence="7" key="1">
    <citation type="submission" date="2020-08" db="EMBL/GenBank/DDBJ databases">
        <title>Ramlibacter sp. GTP1 16S ribosomal RNA gene genome sequencing and assembly.</title>
        <authorList>
            <person name="Kang M."/>
        </authorList>
    </citation>
    <scope>NUCLEOTIDE SEQUENCE</scope>
    <source>
        <strain evidence="7">GTP1</strain>
    </source>
</reference>
<evidence type="ECO:0000256" key="5">
    <source>
        <dbReference type="ARBA" id="ARBA00023002"/>
    </source>
</evidence>
<accession>A0A923M6B3</accession>
<dbReference type="EMBL" id="JACORU010000001">
    <property type="protein sequence ID" value="MBC5763571.1"/>
    <property type="molecule type" value="Genomic_DNA"/>
</dbReference>
<dbReference type="InterPro" id="IPR016164">
    <property type="entry name" value="FAD-linked_Oxase-like_C"/>
</dbReference>
<dbReference type="GO" id="GO:0016491">
    <property type="term" value="F:oxidoreductase activity"/>
    <property type="evidence" value="ECO:0007669"/>
    <property type="project" value="UniProtKB-KW"/>
</dbReference>
<dbReference type="GO" id="GO:0071949">
    <property type="term" value="F:FAD binding"/>
    <property type="evidence" value="ECO:0007669"/>
    <property type="project" value="InterPro"/>
</dbReference>
<dbReference type="SUPFAM" id="SSF56176">
    <property type="entry name" value="FAD-binding/transporter-associated domain-like"/>
    <property type="match status" value="1"/>
</dbReference>
<dbReference type="InterPro" id="IPR016169">
    <property type="entry name" value="FAD-bd_PCMH_sub2"/>
</dbReference>
<comment type="similarity">
    <text evidence="2">Belongs to the FAD-binding oxidoreductase/transferase type 4 family.</text>
</comment>
<keyword evidence="4" id="KW-0274">FAD</keyword>
<organism evidence="7 8">
    <name type="scientific">Ramlibacter albus</name>
    <dbReference type="NCBI Taxonomy" id="2079448"/>
    <lineage>
        <taxon>Bacteria</taxon>
        <taxon>Pseudomonadati</taxon>
        <taxon>Pseudomonadota</taxon>
        <taxon>Betaproteobacteria</taxon>
        <taxon>Burkholderiales</taxon>
        <taxon>Comamonadaceae</taxon>
        <taxon>Ramlibacter</taxon>
    </lineage>
</organism>
<dbReference type="PANTHER" id="PTHR42934">
    <property type="entry name" value="GLYCOLATE OXIDASE SUBUNIT GLCD"/>
    <property type="match status" value="1"/>
</dbReference>
<dbReference type="Gene3D" id="3.30.70.2740">
    <property type="match status" value="1"/>
</dbReference>
<dbReference type="AlphaFoldDB" id="A0A923M6B3"/>
<dbReference type="SUPFAM" id="SSF55103">
    <property type="entry name" value="FAD-linked oxidases, C-terminal domain"/>
    <property type="match status" value="1"/>
</dbReference>
<dbReference type="InterPro" id="IPR036318">
    <property type="entry name" value="FAD-bd_PCMH-like_sf"/>
</dbReference>
<comment type="cofactor">
    <cofactor evidence="1">
        <name>FAD</name>
        <dbReference type="ChEBI" id="CHEBI:57692"/>
    </cofactor>
</comment>
<evidence type="ECO:0000256" key="1">
    <source>
        <dbReference type="ARBA" id="ARBA00001974"/>
    </source>
</evidence>
<dbReference type="RefSeq" id="WP_187080013.1">
    <property type="nucleotide sequence ID" value="NZ_JACORU010000001.1"/>
</dbReference>
<protein>
    <submittedName>
        <fullName evidence="7">FAD-binding protein</fullName>
    </submittedName>
</protein>
<dbReference type="InterPro" id="IPR004113">
    <property type="entry name" value="FAD-bd_oxidored_4_C"/>
</dbReference>
<dbReference type="FunFam" id="3.30.70.2740:FF:000001">
    <property type="entry name" value="D-lactate dehydrogenase mitochondrial"/>
    <property type="match status" value="1"/>
</dbReference>
<evidence type="ECO:0000256" key="4">
    <source>
        <dbReference type="ARBA" id="ARBA00022827"/>
    </source>
</evidence>
<dbReference type="PROSITE" id="PS51387">
    <property type="entry name" value="FAD_PCMH"/>
    <property type="match status" value="1"/>
</dbReference>
<dbReference type="InterPro" id="IPR051914">
    <property type="entry name" value="FAD-linked_OxidoTrans_Type4"/>
</dbReference>
<evidence type="ECO:0000313" key="7">
    <source>
        <dbReference type="EMBL" id="MBC5763571.1"/>
    </source>
</evidence>
<evidence type="ECO:0000313" key="8">
    <source>
        <dbReference type="Proteomes" id="UP000596827"/>
    </source>
</evidence>
<gene>
    <name evidence="7" type="ORF">H8R02_03870</name>
</gene>
<feature type="domain" description="FAD-binding PCMH-type" evidence="6">
    <location>
        <begin position="52"/>
        <end position="230"/>
    </location>
</feature>
<comment type="caution">
    <text evidence="7">The sequence shown here is derived from an EMBL/GenBank/DDBJ whole genome shotgun (WGS) entry which is preliminary data.</text>
</comment>
<sequence>MNAPADADPDLLYRAERQAEVVAALQDVLPPDCLLWNLEETTPYECDGLTAYRERPLVVALPENEAQVQAVLKACHALEVPVVARGAGTGLSGGAMPHRLGVTLSLAKFNRILKLDPASRTAVVQCGVRNLAISEAAASYGLYYAPDPSSQIACTIGGNVAENSGGVHCLKYGLTLHNVLKVKGFTAAGEPVEFGSDALDAAGYDLLAIVIGSEGMLAVTTEVTVKLVPKPQLARCIMASFDDVRKAGDAVAAVIAAGIIPAGLEMMDKPMTAAVEDFVHAGYDLTAEAILLCESDGTPEEVEEEIGHMTEVLRGAGATAIAVSRDEAERLRFWSGRKNAFPASGRISPDYMCMDSTIPRKRLADILLAIQEMEKKYGLRCANVFHAGDGNLHPLILFDANEPDQLHRCEQFGADILETSVQMGGTITGEHGVGVEKLNSMCVQFTTEEREQMLAVKRAFDGKGLLNPGKVIPQLNRCAEYGKMVVRGGRLAHPGIERF</sequence>
<dbReference type="Proteomes" id="UP000596827">
    <property type="component" value="Unassembled WGS sequence"/>
</dbReference>
<dbReference type="InterPro" id="IPR006094">
    <property type="entry name" value="Oxid_FAD_bind_N"/>
</dbReference>
<keyword evidence="8" id="KW-1185">Reference proteome</keyword>
<name>A0A923M6B3_9BURK</name>
<evidence type="ECO:0000256" key="2">
    <source>
        <dbReference type="ARBA" id="ARBA00008000"/>
    </source>
</evidence>
<keyword evidence="5" id="KW-0560">Oxidoreductase</keyword>
<dbReference type="Gene3D" id="3.30.465.10">
    <property type="match status" value="1"/>
</dbReference>
<evidence type="ECO:0000259" key="6">
    <source>
        <dbReference type="PROSITE" id="PS51387"/>
    </source>
</evidence>